<evidence type="ECO:0000313" key="1">
    <source>
        <dbReference type="EMBL" id="KAG6933741.1"/>
    </source>
</evidence>
<dbReference type="InterPro" id="IPR052055">
    <property type="entry name" value="Hepadnavirus_pol/RT"/>
</dbReference>
<dbReference type="EMBL" id="JAHGAV010000068">
    <property type="protein sequence ID" value="KAG6933741.1"/>
    <property type="molecule type" value="Genomic_DNA"/>
</dbReference>
<protein>
    <submittedName>
        <fullName evidence="1">Uncharacterized protein</fullName>
    </submittedName>
</protein>
<keyword evidence="2" id="KW-1185">Reference proteome</keyword>
<accession>A0A8T1SXK1</accession>
<dbReference type="Proteomes" id="UP000765507">
    <property type="component" value="Unassembled WGS sequence"/>
</dbReference>
<dbReference type="PANTHER" id="PTHR33050">
    <property type="entry name" value="REVERSE TRANSCRIPTASE DOMAIN-CONTAINING PROTEIN"/>
    <property type="match status" value="1"/>
</dbReference>
<feature type="non-terminal residue" evidence="1">
    <location>
        <position position="1"/>
    </location>
</feature>
<dbReference type="PANTHER" id="PTHR33050:SF7">
    <property type="entry name" value="RIBONUCLEASE H"/>
    <property type="match status" value="1"/>
</dbReference>
<sequence>QVLASLQWWTVPANVLQGIPFRDPPPSLDLVSDASDVCWGAHVGNSQTQGLWSATELPLHINVKELRAVRLACVVFSSQLSGKTIRVLIDNTAAMFYINRQGGARSSALCQ</sequence>
<name>A0A8T1SXK1_CHESE</name>
<comment type="caution">
    <text evidence="1">The sequence shown here is derived from an EMBL/GenBank/DDBJ whole genome shotgun (WGS) entry which is preliminary data.</text>
</comment>
<organism evidence="1 2">
    <name type="scientific">Chelydra serpentina</name>
    <name type="common">Snapping turtle</name>
    <name type="synonym">Testudo serpentina</name>
    <dbReference type="NCBI Taxonomy" id="8475"/>
    <lineage>
        <taxon>Eukaryota</taxon>
        <taxon>Metazoa</taxon>
        <taxon>Chordata</taxon>
        <taxon>Craniata</taxon>
        <taxon>Vertebrata</taxon>
        <taxon>Euteleostomi</taxon>
        <taxon>Archelosauria</taxon>
        <taxon>Testudinata</taxon>
        <taxon>Testudines</taxon>
        <taxon>Cryptodira</taxon>
        <taxon>Durocryptodira</taxon>
        <taxon>Americhelydia</taxon>
        <taxon>Chelydroidea</taxon>
        <taxon>Chelydridae</taxon>
        <taxon>Chelydra</taxon>
    </lineage>
</organism>
<reference evidence="1 2" key="1">
    <citation type="journal article" date="2020" name="G3 (Bethesda)">
        <title>Draft Genome of the Common Snapping Turtle, Chelydra serpentina, a Model for Phenotypic Plasticity in Reptiles.</title>
        <authorList>
            <person name="Das D."/>
            <person name="Singh S.K."/>
            <person name="Bierstedt J."/>
            <person name="Erickson A."/>
            <person name="Galli G.L.J."/>
            <person name="Crossley D.A. 2nd"/>
            <person name="Rhen T."/>
        </authorList>
    </citation>
    <scope>NUCLEOTIDE SEQUENCE [LARGE SCALE GENOMIC DNA]</scope>
    <source>
        <strain evidence="1">KW</strain>
    </source>
</reference>
<gene>
    <name evidence="1" type="ORF">G0U57_018529</name>
</gene>
<feature type="non-terminal residue" evidence="1">
    <location>
        <position position="111"/>
    </location>
</feature>
<dbReference type="CDD" id="cd09275">
    <property type="entry name" value="RNase_HI_RT_DIRS1"/>
    <property type="match status" value="1"/>
</dbReference>
<dbReference type="OrthoDB" id="10068174at2759"/>
<proteinExistence type="predicted"/>
<evidence type="ECO:0000313" key="2">
    <source>
        <dbReference type="Proteomes" id="UP000765507"/>
    </source>
</evidence>
<dbReference type="AlphaFoldDB" id="A0A8T1SXK1"/>
<dbReference type="InterPro" id="IPR043502">
    <property type="entry name" value="DNA/RNA_pol_sf"/>
</dbReference>
<dbReference type="SUPFAM" id="SSF56672">
    <property type="entry name" value="DNA/RNA polymerases"/>
    <property type="match status" value="1"/>
</dbReference>